<keyword evidence="7" id="KW-1185">Reference proteome</keyword>
<dbReference type="SUPFAM" id="SSF46785">
    <property type="entry name" value="Winged helix' DNA-binding domain"/>
    <property type="match status" value="1"/>
</dbReference>
<dbReference type="Gene3D" id="1.10.10.10">
    <property type="entry name" value="Winged helix-like DNA-binding domain superfamily/Winged helix DNA-binding domain"/>
    <property type="match status" value="1"/>
</dbReference>
<dbReference type="Proteomes" id="UP000469011">
    <property type="component" value="Unassembled WGS sequence"/>
</dbReference>
<dbReference type="PANTHER" id="PTHR43712">
    <property type="entry name" value="PUTATIVE (AFU_ORTHOLOGUE AFUA_4G14580)-RELATED"/>
    <property type="match status" value="1"/>
</dbReference>
<gene>
    <name evidence="6" type="ORF">GTK09_15255</name>
</gene>
<dbReference type="GO" id="GO:0032259">
    <property type="term" value="P:methylation"/>
    <property type="evidence" value="ECO:0007669"/>
    <property type="project" value="UniProtKB-KW"/>
</dbReference>
<keyword evidence="1 6" id="KW-0489">Methyltransferase</keyword>
<dbReference type="InterPro" id="IPR001077">
    <property type="entry name" value="COMT_C"/>
</dbReference>
<evidence type="ECO:0000256" key="1">
    <source>
        <dbReference type="ARBA" id="ARBA00022603"/>
    </source>
</evidence>
<evidence type="ECO:0000313" key="6">
    <source>
        <dbReference type="EMBL" id="NDW05781.1"/>
    </source>
</evidence>
<dbReference type="RefSeq" id="WP_163464033.1">
    <property type="nucleotide sequence ID" value="NZ_JAAAMG010000012.1"/>
</dbReference>
<evidence type="ECO:0000259" key="4">
    <source>
        <dbReference type="Pfam" id="PF00891"/>
    </source>
</evidence>
<dbReference type="GO" id="GO:0008171">
    <property type="term" value="F:O-methyltransferase activity"/>
    <property type="evidence" value="ECO:0007669"/>
    <property type="project" value="InterPro"/>
</dbReference>
<dbReference type="GO" id="GO:0046983">
    <property type="term" value="F:protein dimerization activity"/>
    <property type="evidence" value="ECO:0007669"/>
    <property type="project" value="InterPro"/>
</dbReference>
<dbReference type="PANTHER" id="PTHR43712:SF2">
    <property type="entry name" value="O-METHYLTRANSFERASE CICE"/>
    <property type="match status" value="1"/>
</dbReference>
<dbReference type="InterPro" id="IPR036390">
    <property type="entry name" value="WH_DNA-bd_sf"/>
</dbReference>
<protein>
    <submittedName>
        <fullName evidence="6">Methyltransferase domain-containing protein</fullName>
    </submittedName>
</protein>
<organism evidence="6 7">
    <name type="scientific">Jiella pacifica</name>
    <dbReference type="NCBI Taxonomy" id="2696469"/>
    <lineage>
        <taxon>Bacteria</taxon>
        <taxon>Pseudomonadati</taxon>
        <taxon>Pseudomonadota</taxon>
        <taxon>Alphaproteobacteria</taxon>
        <taxon>Hyphomicrobiales</taxon>
        <taxon>Aurantimonadaceae</taxon>
        <taxon>Jiella</taxon>
    </lineage>
</organism>
<evidence type="ECO:0000259" key="5">
    <source>
        <dbReference type="Pfam" id="PF08100"/>
    </source>
</evidence>
<dbReference type="InterPro" id="IPR016461">
    <property type="entry name" value="COMT-like"/>
</dbReference>
<dbReference type="SUPFAM" id="SSF53335">
    <property type="entry name" value="S-adenosyl-L-methionine-dependent methyltransferases"/>
    <property type="match status" value="1"/>
</dbReference>
<dbReference type="Pfam" id="PF00891">
    <property type="entry name" value="Methyltransf_2"/>
    <property type="match status" value="1"/>
</dbReference>
<dbReference type="CDD" id="cd02440">
    <property type="entry name" value="AdoMet_MTases"/>
    <property type="match status" value="1"/>
</dbReference>
<dbReference type="EMBL" id="JAAAMG010000012">
    <property type="protein sequence ID" value="NDW05781.1"/>
    <property type="molecule type" value="Genomic_DNA"/>
</dbReference>
<dbReference type="InterPro" id="IPR029063">
    <property type="entry name" value="SAM-dependent_MTases_sf"/>
</dbReference>
<sequence length="411" mass="45181">MSTTEIEPASPASKRPSGWADPIREIRRFFRPSREGWKSFRNRKLADRAFHRSSAKFWLTRPFARRSSRRLFDLVAGFVYSQVLAAAVELNVFQHLSRGPRALADIAAATGLKPEAAERLLRALAALDLVEIDDSEDEIAYGLGPLGAALVANPGIEAMIRHHRDVYQDLSDPVALLKGTAAPTRLSKLWPYAAAPGGTPPEDADVAAYTDLMAASQDFVAEEVLGSYDVSWARRILDLGGGDGRFLRKVAEHHPEAELHLMDLPAVAEIAAKRIRDTRFGRRIHVHSGDFFNDPYPEGRFDLITLVRILHDHDDAEAVKLLTRARESLEPGGVVMVAEPMAGVGDSAPVADVYFGFYLLAMGRGRPRTPDEIGRLMNAAGLTRAREVPTALPLATSIVVAEIPRRNVIFT</sequence>
<dbReference type="InterPro" id="IPR036388">
    <property type="entry name" value="WH-like_DNA-bd_sf"/>
</dbReference>
<evidence type="ECO:0000256" key="2">
    <source>
        <dbReference type="ARBA" id="ARBA00022679"/>
    </source>
</evidence>
<proteinExistence type="predicted"/>
<name>A0A6N9T3G2_9HYPH</name>
<dbReference type="AlphaFoldDB" id="A0A6N9T3G2"/>
<dbReference type="Gene3D" id="3.40.50.150">
    <property type="entry name" value="Vaccinia Virus protein VP39"/>
    <property type="match status" value="1"/>
</dbReference>
<evidence type="ECO:0000313" key="7">
    <source>
        <dbReference type="Proteomes" id="UP000469011"/>
    </source>
</evidence>
<keyword evidence="2 6" id="KW-0808">Transferase</keyword>
<evidence type="ECO:0000256" key="3">
    <source>
        <dbReference type="ARBA" id="ARBA00022691"/>
    </source>
</evidence>
<keyword evidence="3" id="KW-0949">S-adenosyl-L-methionine</keyword>
<feature type="domain" description="O-methyltransferase dimerisation" evidence="5">
    <location>
        <begin position="73"/>
        <end position="152"/>
    </location>
</feature>
<dbReference type="PROSITE" id="PS51683">
    <property type="entry name" value="SAM_OMT_II"/>
    <property type="match status" value="1"/>
</dbReference>
<reference evidence="6 7" key="1">
    <citation type="submission" date="2020-01" db="EMBL/GenBank/DDBJ databases">
        <title>Jiella pacifica sp. nov.</title>
        <authorList>
            <person name="Xue Z."/>
            <person name="Zhu S."/>
            <person name="Chen J."/>
            <person name="Yang J."/>
        </authorList>
    </citation>
    <scope>NUCLEOTIDE SEQUENCE [LARGE SCALE GENOMIC DNA]</scope>
    <source>
        <strain evidence="6 7">40Bstr34</strain>
    </source>
</reference>
<feature type="domain" description="O-methyltransferase C-terminal" evidence="4">
    <location>
        <begin position="206"/>
        <end position="382"/>
    </location>
</feature>
<comment type="caution">
    <text evidence="6">The sequence shown here is derived from an EMBL/GenBank/DDBJ whole genome shotgun (WGS) entry which is preliminary data.</text>
</comment>
<dbReference type="Pfam" id="PF08100">
    <property type="entry name" value="Dimerisation"/>
    <property type="match status" value="1"/>
</dbReference>
<accession>A0A6N9T3G2</accession>
<dbReference type="InterPro" id="IPR012967">
    <property type="entry name" value="COMT_dimerisation"/>
</dbReference>